<evidence type="ECO:0000259" key="6">
    <source>
        <dbReference type="Pfam" id="PF04932"/>
    </source>
</evidence>
<gene>
    <name evidence="7" type="ORF">V6617_02390</name>
</gene>
<protein>
    <submittedName>
        <fullName evidence="7">O-antigen ligase family protein</fullName>
    </submittedName>
</protein>
<feature type="transmembrane region" description="Helical" evidence="5">
    <location>
        <begin position="52"/>
        <end position="72"/>
    </location>
</feature>
<dbReference type="EMBL" id="CP146275">
    <property type="protein sequence ID" value="WWT33334.1"/>
    <property type="molecule type" value="Genomic_DNA"/>
</dbReference>
<feature type="transmembrane region" description="Helical" evidence="5">
    <location>
        <begin position="342"/>
        <end position="362"/>
    </location>
</feature>
<accession>A0ABZ2I0G2</accession>
<reference evidence="7 8" key="1">
    <citation type="submission" date="2024-02" db="EMBL/GenBank/DDBJ databases">
        <title>Complete genome sequence of Pelagibacterium nitratireducens ZH15.</title>
        <authorList>
            <person name="Zhao L.H."/>
        </authorList>
    </citation>
    <scope>NUCLEOTIDE SEQUENCE [LARGE SCALE GENOMIC DNA]</scope>
    <source>
        <strain evidence="7 8">ZH15</strain>
    </source>
</reference>
<evidence type="ECO:0000256" key="4">
    <source>
        <dbReference type="ARBA" id="ARBA00023136"/>
    </source>
</evidence>
<feature type="transmembrane region" description="Helical" evidence="5">
    <location>
        <begin position="21"/>
        <end position="40"/>
    </location>
</feature>
<dbReference type="InterPro" id="IPR007016">
    <property type="entry name" value="O-antigen_ligase-rel_domated"/>
</dbReference>
<keyword evidence="7" id="KW-0687">Ribonucleoprotein</keyword>
<feature type="transmembrane region" description="Helical" evidence="5">
    <location>
        <begin position="175"/>
        <end position="196"/>
    </location>
</feature>
<dbReference type="GO" id="GO:0016874">
    <property type="term" value="F:ligase activity"/>
    <property type="evidence" value="ECO:0007669"/>
    <property type="project" value="UniProtKB-KW"/>
</dbReference>
<comment type="subcellular location">
    <subcellularLocation>
        <location evidence="1">Membrane</location>
        <topology evidence="1">Multi-pass membrane protein</topology>
    </subcellularLocation>
</comment>
<keyword evidence="3 5" id="KW-1133">Transmembrane helix</keyword>
<keyword evidence="2 5" id="KW-0812">Transmembrane</keyword>
<dbReference type="PANTHER" id="PTHR37422:SF17">
    <property type="entry name" value="O-ANTIGEN LIGASE"/>
    <property type="match status" value="1"/>
</dbReference>
<evidence type="ECO:0000313" key="8">
    <source>
        <dbReference type="Proteomes" id="UP001369958"/>
    </source>
</evidence>
<proteinExistence type="predicted"/>
<feature type="transmembrane region" description="Helical" evidence="5">
    <location>
        <begin position="374"/>
        <end position="394"/>
    </location>
</feature>
<evidence type="ECO:0000256" key="5">
    <source>
        <dbReference type="SAM" id="Phobius"/>
    </source>
</evidence>
<sequence>MVAIAQSLPSNGRLTIKGMRYAFYHLYVACLLGANAVVLIPTNTDGTVGSNATFSLSWIALHAASLLFFITLRRQNTSSLYIAIGIGGYILLSALWSPSPSTTLVYGGMLAGNIVVAHLMASELWLRDILNIFARTILILVIAGIVSYFVGYGQVYYFDSHGRSNILGGAPFRGFFPHKIMASLYATLGYIIVYAYSSGWRRLAYSIIFFAFIIFTGSATGIVLLISAVLCYYTALTCLRIGVRVDVFYAVVLVAVGVGSGIAILNWYTLLDFLGRDGTLTGRTLLWEWGLIAWSERPILGWGFNGYFTGPESGAINTAIQQFRNYEVPHFHQSFIQTMVDLGALGAIVLALVISYVLWRSYRPTVSVGKKGAAAMFSIMTTMLLASTTMFLFLNYNHFANFMLFSLFFALRGQSANGDR</sequence>
<keyword evidence="8" id="KW-1185">Reference proteome</keyword>
<dbReference type="GO" id="GO:0005840">
    <property type="term" value="C:ribosome"/>
    <property type="evidence" value="ECO:0007669"/>
    <property type="project" value="UniProtKB-KW"/>
</dbReference>
<evidence type="ECO:0000256" key="2">
    <source>
        <dbReference type="ARBA" id="ARBA00022692"/>
    </source>
</evidence>
<evidence type="ECO:0000256" key="3">
    <source>
        <dbReference type="ARBA" id="ARBA00022989"/>
    </source>
</evidence>
<dbReference type="Proteomes" id="UP001369958">
    <property type="component" value="Chromosome"/>
</dbReference>
<keyword evidence="7" id="KW-0436">Ligase</keyword>
<feature type="transmembrane region" description="Helical" evidence="5">
    <location>
        <begin position="103"/>
        <end position="121"/>
    </location>
</feature>
<feature type="domain" description="O-antigen ligase-related" evidence="6">
    <location>
        <begin position="205"/>
        <end position="350"/>
    </location>
</feature>
<feature type="transmembrane region" description="Helical" evidence="5">
    <location>
        <begin position="247"/>
        <end position="268"/>
    </location>
</feature>
<dbReference type="InterPro" id="IPR051533">
    <property type="entry name" value="WaaL-like"/>
</dbReference>
<organism evidence="7 8">
    <name type="scientific">Pelagibacterium nitratireducens</name>
    <dbReference type="NCBI Taxonomy" id="1046114"/>
    <lineage>
        <taxon>Bacteria</taxon>
        <taxon>Pseudomonadati</taxon>
        <taxon>Pseudomonadota</taxon>
        <taxon>Alphaproteobacteria</taxon>
        <taxon>Hyphomicrobiales</taxon>
        <taxon>Devosiaceae</taxon>
        <taxon>Pelagibacterium</taxon>
    </lineage>
</organism>
<dbReference type="RefSeq" id="WP_338608846.1">
    <property type="nucleotide sequence ID" value="NZ_CP146275.1"/>
</dbReference>
<dbReference type="PANTHER" id="PTHR37422">
    <property type="entry name" value="TEICHURONIC ACID BIOSYNTHESIS PROTEIN TUAE"/>
    <property type="match status" value="1"/>
</dbReference>
<feature type="transmembrane region" description="Helical" evidence="5">
    <location>
        <begin position="133"/>
        <end position="155"/>
    </location>
</feature>
<evidence type="ECO:0000313" key="7">
    <source>
        <dbReference type="EMBL" id="WWT33334.1"/>
    </source>
</evidence>
<evidence type="ECO:0000256" key="1">
    <source>
        <dbReference type="ARBA" id="ARBA00004141"/>
    </source>
</evidence>
<feature type="transmembrane region" description="Helical" evidence="5">
    <location>
        <begin position="79"/>
        <end position="97"/>
    </location>
</feature>
<name>A0ABZ2I0G2_9HYPH</name>
<keyword evidence="7" id="KW-0689">Ribosomal protein</keyword>
<keyword evidence="4 5" id="KW-0472">Membrane</keyword>
<dbReference type="Pfam" id="PF04932">
    <property type="entry name" value="Wzy_C"/>
    <property type="match status" value="1"/>
</dbReference>
<feature type="transmembrane region" description="Helical" evidence="5">
    <location>
        <begin position="208"/>
        <end position="235"/>
    </location>
</feature>